<reference evidence="9 10" key="1">
    <citation type="submission" date="2022-06" db="EMBL/GenBank/DDBJ databases">
        <title>Genomic Encyclopedia of Archaeal and Bacterial Type Strains, Phase II (KMG-II): from individual species to whole genera.</title>
        <authorList>
            <person name="Goeker M."/>
        </authorList>
    </citation>
    <scope>NUCLEOTIDE SEQUENCE [LARGE SCALE GENOMIC DNA]</scope>
    <source>
        <strain evidence="9 10">DSM 44255</strain>
    </source>
</reference>
<keyword evidence="1" id="KW-0134">Cell wall</keyword>
<keyword evidence="6" id="KW-0472">Membrane</keyword>
<evidence type="ECO:0000256" key="5">
    <source>
        <dbReference type="SAM" id="MobiDB-lite"/>
    </source>
</evidence>
<dbReference type="Proteomes" id="UP001205185">
    <property type="component" value="Unassembled WGS sequence"/>
</dbReference>
<evidence type="ECO:0000259" key="8">
    <source>
        <dbReference type="PROSITE" id="PS50847"/>
    </source>
</evidence>
<evidence type="ECO:0000256" key="7">
    <source>
        <dbReference type="SAM" id="SignalP"/>
    </source>
</evidence>
<keyword evidence="3 7" id="KW-0732">Signal</keyword>
<keyword evidence="6" id="KW-1133">Transmembrane helix</keyword>
<protein>
    <submittedName>
        <fullName evidence="9">LPXTG-motif cell wall anchor domain-containing protein</fullName>
    </submittedName>
</protein>
<organism evidence="9 10">
    <name type="scientific">Actinokineospora diospyrosa</name>
    <dbReference type="NCBI Taxonomy" id="103728"/>
    <lineage>
        <taxon>Bacteria</taxon>
        <taxon>Bacillati</taxon>
        <taxon>Actinomycetota</taxon>
        <taxon>Actinomycetes</taxon>
        <taxon>Pseudonocardiales</taxon>
        <taxon>Pseudonocardiaceae</taxon>
        <taxon>Actinokineospora</taxon>
    </lineage>
</organism>
<proteinExistence type="predicted"/>
<keyword evidence="10" id="KW-1185">Reference proteome</keyword>
<gene>
    <name evidence="9" type="ORF">LV75_001166</name>
</gene>
<dbReference type="Pfam" id="PF00746">
    <property type="entry name" value="Gram_pos_anchor"/>
    <property type="match status" value="1"/>
</dbReference>
<evidence type="ECO:0000313" key="9">
    <source>
        <dbReference type="EMBL" id="MCP2268679.1"/>
    </source>
</evidence>
<feature type="signal peptide" evidence="7">
    <location>
        <begin position="1"/>
        <end position="36"/>
    </location>
</feature>
<feature type="region of interest" description="Disordered" evidence="5">
    <location>
        <begin position="131"/>
        <end position="183"/>
    </location>
</feature>
<feature type="domain" description="Gram-positive cocci surface proteins LPxTG" evidence="8">
    <location>
        <begin position="181"/>
        <end position="216"/>
    </location>
</feature>
<name>A0ABT1I7R8_9PSEU</name>
<evidence type="ECO:0000313" key="10">
    <source>
        <dbReference type="Proteomes" id="UP001205185"/>
    </source>
</evidence>
<evidence type="ECO:0000256" key="3">
    <source>
        <dbReference type="ARBA" id="ARBA00022729"/>
    </source>
</evidence>
<evidence type="ECO:0000256" key="2">
    <source>
        <dbReference type="ARBA" id="ARBA00022525"/>
    </source>
</evidence>
<evidence type="ECO:0000256" key="6">
    <source>
        <dbReference type="SAM" id="Phobius"/>
    </source>
</evidence>
<feature type="chain" id="PRO_5046467310" evidence="7">
    <location>
        <begin position="37"/>
        <end position="216"/>
    </location>
</feature>
<evidence type="ECO:0000256" key="1">
    <source>
        <dbReference type="ARBA" id="ARBA00022512"/>
    </source>
</evidence>
<dbReference type="RefSeq" id="WP_253885589.1">
    <property type="nucleotide sequence ID" value="NZ_BAAAVB010000001.1"/>
</dbReference>
<keyword evidence="2" id="KW-0964">Secreted</keyword>
<feature type="compositionally biased region" description="Low complexity" evidence="5">
    <location>
        <begin position="135"/>
        <end position="176"/>
    </location>
</feature>
<dbReference type="PROSITE" id="PS50847">
    <property type="entry name" value="GRAM_POS_ANCHORING"/>
    <property type="match status" value="1"/>
</dbReference>
<sequence length="216" mass="22715">MRTSLSRDWLRSAGRVAVVTTLAAAALSLFAGSASAHTPTYGVNCDRETGVLTVWIKADSYQDSKDVTNKAVVKDGDKTLLDTTFKSALEKKTWELDGTVDHKLTFDVDIVPDPNKPDWELHEVENVKACKTETTKPTNTSTTTTTTPSTTVSTTPSSTAPTTASTVISPTTTVAPNPNDLPDTGSNVGVPLAIGGLLVLGGGGALVIARRKRSSN</sequence>
<keyword evidence="4" id="KW-0572">Peptidoglycan-anchor</keyword>
<evidence type="ECO:0000256" key="4">
    <source>
        <dbReference type="ARBA" id="ARBA00023088"/>
    </source>
</evidence>
<feature type="transmembrane region" description="Helical" evidence="6">
    <location>
        <begin position="188"/>
        <end position="209"/>
    </location>
</feature>
<comment type="caution">
    <text evidence="9">The sequence shown here is derived from an EMBL/GenBank/DDBJ whole genome shotgun (WGS) entry which is preliminary data.</text>
</comment>
<accession>A0ABT1I7R8</accession>
<dbReference type="NCBIfam" id="TIGR01167">
    <property type="entry name" value="LPXTG_anchor"/>
    <property type="match status" value="1"/>
</dbReference>
<keyword evidence="6" id="KW-0812">Transmembrane</keyword>
<dbReference type="InterPro" id="IPR019931">
    <property type="entry name" value="LPXTG_anchor"/>
</dbReference>
<dbReference type="EMBL" id="JAMTCO010000003">
    <property type="protein sequence ID" value="MCP2268679.1"/>
    <property type="molecule type" value="Genomic_DNA"/>
</dbReference>